<dbReference type="OrthoDB" id="5791544at2759"/>
<protein>
    <submittedName>
        <fullName evidence="3">Uncharacterized protein</fullName>
    </submittedName>
</protein>
<feature type="signal peptide" evidence="2">
    <location>
        <begin position="1"/>
        <end position="23"/>
    </location>
</feature>
<evidence type="ECO:0000256" key="1">
    <source>
        <dbReference type="SAM" id="MobiDB-lite"/>
    </source>
</evidence>
<name>A0A811KNI5_9BILA</name>
<evidence type="ECO:0000313" key="4">
    <source>
        <dbReference type="Proteomes" id="UP000614601"/>
    </source>
</evidence>
<sequence>MLIRGLIHRAFWTLIVSLFAVKCQKSPQQWTDIDGYPEGDYFDYEFEKPMKSEVFADYKRFAETARTLKKLGMIVFDYFCFEDNECWTVVLNTKPKERLFQYYAVYPLSTFYMLAGTRLNKDGSLSNVSPSVYIQFYVAAPFVFNNLDYKSKAPVRIFTSGLGFGGLAKNLIAINKNMHITGVELMPETVYIGKKWLGFVENDQVDIHYSDSTLFIKEAAENGTKYNYIFLDLCYNDVKPKYKTLCPINEYLEEDVIQYNYDTLTEDGLLAMNVIDNIKYPSMERLMVKTLYEKVFKWCELYMVVHNSMMVCGKKSRPKVADIKKRFNELDPELKAYFVDVNLKTLTPDKDQSIDTKTKKPEDKKNDEL</sequence>
<dbReference type="EMBL" id="CAJFDH010000003">
    <property type="protein sequence ID" value="CAD5217195.1"/>
    <property type="molecule type" value="Genomic_DNA"/>
</dbReference>
<organism evidence="3 4">
    <name type="scientific">Bursaphelenchus okinawaensis</name>
    <dbReference type="NCBI Taxonomy" id="465554"/>
    <lineage>
        <taxon>Eukaryota</taxon>
        <taxon>Metazoa</taxon>
        <taxon>Ecdysozoa</taxon>
        <taxon>Nematoda</taxon>
        <taxon>Chromadorea</taxon>
        <taxon>Rhabditida</taxon>
        <taxon>Tylenchina</taxon>
        <taxon>Tylenchomorpha</taxon>
        <taxon>Aphelenchoidea</taxon>
        <taxon>Aphelenchoididae</taxon>
        <taxon>Bursaphelenchus</taxon>
    </lineage>
</organism>
<feature type="chain" id="PRO_5036221109" evidence="2">
    <location>
        <begin position="24"/>
        <end position="369"/>
    </location>
</feature>
<dbReference type="InterPro" id="IPR029063">
    <property type="entry name" value="SAM-dependent_MTases_sf"/>
</dbReference>
<evidence type="ECO:0000256" key="2">
    <source>
        <dbReference type="SAM" id="SignalP"/>
    </source>
</evidence>
<dbReference type="Proteomes" id="UP000783686">
    <property type="component" value="Unassembled WGS sequence"/>
</dbReference>
<gene>
    <name evidence="3" type="ORF">BOKJ2_LOCUS6966</name>
</gene>
<dbReference type="AlphaFoldDB" id="A0A811KNI5"/>
<proteinExistence type="predicted"/>
<reference evidence="3" key="1">
    <citation type="submission" date="2020-09" db="EMBL/GenBank/DDBJ databases">
        <authorList>
            <person name="Kikuchi T."/>
        </authorList>
    </citation>
    <scope>NUCLEOTIDE SEQUENCE</scope>
    <source>
        <strain evidence="3">SH1</strain>
    </source>
</reference>
<keyword evidence="2" id="KW-0732">Signal</keyword>
<dbReference type="SUPFAM" id="SSF53335">
    <property type="entry name" value="S-adenosyl-L-methionine-dependent methyltransferases"/>
    <property type="match status" value="1"/>
</dbReference>
<dbReference type="EMBL" id="CAJFCW020000003">
    <property type="protein sequence ID" value="CAG9107299.1"/>
    <property type="molecule type" value="Genomic_DNA"/>
</dbReference>
<accession>A0A811KNI5</accession>
<evidence type="ECO:0000313" key="3">
    <source>
        <dbReference type="EMBL" id="CAD5217195.1"/>
    </source>
</evidence>
<dbReference type="Proteomes" id="UP000614601">
    <property type="component" value="Unassembled WGS sequence"/>
</dbReference>
<comment type="caution">
    <text evidence="3">The sequence shown here is derived from an EMBL/GenBank/DDBJ whole genome shotgun (WGS) entry which is preliminary data.</text>
</comment>
<feature type="region of interest" description="Disordered" evidence="1">
    <location>
        <begin position="349"/>
        <end position="369"/>
    </location>
</feature>
<dbReference type="Gene3D" id="3.40.50.150">
    <property type="entry name" value="Vaccinia Virus protein VP39"/>
    <property type="match status" value="1"/>
</dbReference>
<keyword evidence="4" id="KW-1185">Reference proteome</keyword>